<reference evidence="1" key="1">
    <citation type="journal article" date="2021" name="Proc. Natl. Acad. Sci. U.S.A.">
        <title>A Catalog of Tens of Thousands of Viruses from Human Metagenomes Reveals Hidden Associations with Chronic Diseases.</title>
        <authorList>
            <person name="Tisza M.J."/>
            <person name="Buck C.B."/>
        </authorList>
    </citation>
    <scope>NUCLEOTIDE SEQUENCE</scope>
    <source>
        <strain evidence="1">CtZ2t4</strain>
    </source>
</reference>
<sequence>MSREKKFFTCFLYNNKKRRLLCLLNLESK</sequence>
<accession>A0A8S5SRZ0</accession>
<organism evidence="1">
    <name type="scientific">Myoviridae sp. ctZ2t4</name>
    <dbReference type="NCBI Taxonomy" id="2827693"/>
    <lineage>
        <taxon>Viruses</taxon>
        <taxon>Duplodnaviria</taxon>
        <taxon>Heunggongvirae</taxon>
        <taxon>Uroviricota</taxon>
        <taxon>Caudoviricetes</taxon>
    </lineage>
</organism>
<dbReference type="EMBL" id="BK032664">
    <property type="protein sequence ID" value="DAF53813.1"/>
    <property type="molecule type" value="Genomic_DNA"/>
</dbReference>
<name>A0A8S5SRZ0_9CAUD</name>
<evidence type="ECO:0000313" key="1">
    <source>
        <dbReference type="EMBL" id="DAF53813.1"/>
    </source>
</evidence>
<proteinExistence type="predicted"/>
<protein>
    <submittedName>
        <fullName evidence="1">Uncharacterized protein</fullName>
    </submittedName>
</protein>